<dbReference type="SUPFAM" id="SSF47336">
    <property type="entry name" value="ACP-like"/>
    <property type="match status" value="1"/>
</dbReference>
<dbReference type="InterPro" id="IPR036736">
    <property type="entry name" value="ACP-like_sf"/>
</dbReference>
<dbReference type="Proteomes" id="UP000001937">
    <property type="component" value="Chromosome"/>
</dbReference>
<feature type="domain" description="Carrier" evidence="1">
    <location>
        <begin position="19"/>
        <end position="84"/>
    </location>
</feature>
<dbReference type="STRING" id="106370.Francci3_2048"/>
<dbReference type="EMBL" id="CP000249">
    <property type="protein sequence ID" value="ABD11422.1"/>
    <property type="molecule type" value="Genomic_DNA"/>
</dbReference>
<dbReference type="Gene3D" id="1.10.1200.10">
    <property type="entry name" value="ACP-like"/>
    <property type="match status" value="1"/>
</dbReference>
<name>Q2JBC0_FRACC</name>
<dbReference type="Pfam" id="PF00550">
    <property type="entry name" value="PP-binding"/>
    <property type="match status" value="1"/>
</dbReference>
<dbReference type="AlphaFoldDB" id="Q2JBC0"/>
<evidence type="ECO:0000259" key="1">
    <source>
        <dbReference type="Pfam" id="PF00550"/>
    </source>
</evidence>
<evidence type="ECO:0000313" key="2">
    <source>
        <dbReference type="EMBL" id="ABD11422.1"/>
    </source>
</evidence>
<evidence type="ECO:0000313" key="3">
    <source>
        <dbReference type="Proteomes" id="UP000001937"/>
    </source>
</evidence>
<gene>
    <name evidence="2" type="ordered locus">Francci3_2048</name>
</gene>
<protein>
    <recommendedName>
        <fullName evidence="1">Carrier domain-containing protein</fullName>
    </recommendedName>
</protein>
<organism evidence="2 3">
    <name type="scientific">Frankia casuarinae (strain DSM 45818 / CECT 9043 / HFP020203 / CcI3)</name>
    <dbReference type="NCBI Taxonomy" id="106370"/>
    <lineage>
        <taxon>Bacteria</taxon>
        <taxon>Bacillati</taxon>
        <taxon>Actinomycetota</taxon>
        <taxon>Actinomycetes</taxon>
        <taxon>Frankiales</taxon>
        <taxon>Frankiaceae</taxon>
        <taxon>Frankia</taxon>
    </lineage>
</organism>
<reference evidence="2 3" key="1">
    <citation type="journal article" date="2007" name="Genome Res.">
        <title>Genome characteristics of facultatively symbiotic Frankia sp. strains reflect host range and host plant biogeography.</title>
        <authorList>
            <person name="Normand P."/>
            <person name="Lapierre P."/>
            <person name="Tisa L.S."/>
            <person name="Gogarten J.P."/>
            <person name="Alloisio N."/>
            <person name="Bagnarol E."/>
            <person name="Bassi C.A."/>
            <person name="Berry A.M."/>
            <person name="Bickhart D.M."/>
            <person name="Choisne N."/>
            <person name="Couloux A."/>
            <person name="Cournoyer B."/>
            <person name="Cruveiller S."/>
            <person name="Daubin V."/>
            <person name="Demange N."/>
            <person name="Francino M.P."/>
            <person name="Goltsman E."/>
            <person name="Huang Y."/>
            <person name="Kopp O.R."/>
            <person name="Labarre L."/>
            <person name="Lapidus A."/>
            <person name="Lavire C."/>
            <person name="Marechal J."/>
            <person name="Martinez M."/>
            <person name="Mastronunzio J.E."/>
            <person name="Mullin B.C."/>
            <person name="Niemann J."/>
            <person name="Pujic P."/>
            <person name="Rawnsley T."/>
            <person name="Rouy Z."/>
            <person name="Schenowitz C."/>
            <person name="Sellstedt A."/>
            <person name="Tavares F."/>
            <person name="Tomkins J.P."/>
            <person name="Vallenet D."/>
            <person name="Valverde C."/>
            <person name="Wall L.G."/>
            <person name="Wang Y."/>
            <person name="Medigue C."/>
            <person name="Benson D.R."/>
        </authorList>
    </citation>
    <scope>NUCLEOTIDE SEQUENCE [LARGE SCALE GENOMIC DNA]</scope>
    <source>
        <strain evidence="3">DSM 45818 / CECT 9043 / CcI3</strain>
    </source>
</reference>
<dbReference type="InterPro" id="IPR009081">
    <property type="entry name" value="PP-bd_ACP"/>
</dbReference>
<keyword evidence="3" id="KW-1185">Reference proteome</keyword>
<proteinExistence type="predicted"/>
<dbReference type="HOGENOM" id="CLU_2368751_0_0_11"/>
<dbReference type="KEGG" id="fra:Francci3_2048"/>
<sequence>MNRAENVRDVRHPAVEKSVRSSFAEALEVDAGEIDLEVPLGQLPNMESVRFLRAVAALEESSGLLINDGVLYQVTCLAELVDLLVAQGSAEDPQR</sequence>
<dbReference type="RefSeq" id="WP_011436478.1">
    <property type="nucleotide sequence ID" value="NC_007777.1"/>
</dbReference>
<accession>Q2JBC0</accession>